<dbReference type="Proteomes" id="UP000002012">
    <property type="component" value="Chromosome"/>
</dbReference>
<dbReference type="PaxDb" id="522772-Dacet_1029"/>
<reference evidence="1 2" key="1">
    <citation type="journal article" date="2010" name="Stand. Genomic Sci.">
        <title>Complete genome sequence of Denitrovibrio acetiphilus type strain (N2460).</title>
        <authorList>
            <person name="Kiss H."/>
            <person name="Lang E."/>
            <person name="Lapidus A."/>
            <person name="Copeland A."/>
            <person name="Nolan M."/>
            <person name="Glavina Del Rio T."/>
            <person name="Chen F."/>
            <person name="Lucas S."/>
            <person name="Tice H."/>
            <person name="Cheng J.F."/>
            <person name="Han C."/>
            <person name="Goodwin L."/>
            <person name="Pitluck S."/>
            <person name="Liolios K."/>
            <person name="Pati A."/>
            <person name="Ivanova N."/>
            <person name="Mavromatis K."/>
            <person name="Chen A."/>
            <person name="Palaniappan K."/>
            <person name="Land M."/>
            <person name="Hauser L."/>
            <person name="Chang Y.J."/>
            <person name="Jeffries C.D."/>
            <person name="Detter J.C."/>
            <person name="Brettin T."/>
            <person name="Spring S."/>
            <person name="Rohde M."/>
            <person name="Goker M."/>
            <person name="Woyke T."/>
            <person name="Bristow J."/>
            <person name="Eisen J.A."/>
            <person name="Markowitz V."/>
            <person name="Hugenholtz P."/>
            <person name="Kyrpides N.C."/>
            <person name="Klenk H.P."/>
        </authorList>
    </citation>
    <scope>NUCLEOTIDE SEQUENCE [LARGE SCALE GENOMIC DNA]</scope>
    <source>
        <strain evidence="2">DSM 12809 / NBRC 114555 / N2460</strain>
    </source>
</reference>
<dbReference type="InParanoid" id="D4H6T9"/>
<evidence type="ECO:0000313" key="2">
    <source>
        <dbReference type="Proteomes" id="UP000002012"/>
    </source>
</evidence>
<dbReference type="RefSeq" id="WP_013010336.1">
    <property type="nucleotide sequence ID" value="NC_013943.1"/>
</dbReference>
<sequence>MMKEIPNCFIKTYTDTPEKVIIMSDNLNVLWINRNLQNILDSALPAQKEIQELYFDELLRYYLHEDEFIIHEIINGIKKFSSNKQSCFTYEFPLYNDTESLWLMLTACAAEDADSGSKHIIAKIYDITKLYKERKISKRKEDNEIVKQIIVESMHTWRQPLNSISLFTQDLREQFDDDTLTKYYMNFSTRQIFNEIRRLSESIDEMAVFYSNETDEDIINVAESMFSNVQQIDGLLSETNTFISLNCHALGDLPSENFIDITDNFRIRCGTGTKKCFHGCNKGNIVIYGDKHQYDYIIRSIMTIGTKQDTAKKEIEFEHVICDDTLKIIIHYKNLVSPDVEKLALLKKMFKNNYKGNISYQQADKGVDIIISITEFNAKNPL</sequence>
<protein>
    <submittedName>
        <fullName evidence="1">Uncharacterized protein</fullName>
    </submittedName>
</protein>
<dbReference type="KEGG" id="dap:Dacet_1029"/>
<gene>
    <name evidence="1" type="ordered locus">Dacet_1029</name>
</gene>
<dbReference type="OrthoDB" id="1931120at2"/>
<dbReference type="EMBL" id="CP001968">
    <property type="protein sequence ID" value="ADD67805.1"/>
    <property type="molecule type" value="Genomic_DNA"/>
</dbReference>
<dbReference type="Gene3D" id="1.10.287.130">
    <property type="match status" value="1"/>
</dbReference>
<organism evidence="1 2">
    <name type="scientific">Denitrovibrio acetiphilus (strain DSM 12809 / NBRC 114555 / N2460)</name>
    <dbReference type="NCBI Taxonomy" id="522772"/>
    <lineage>
        <taxon>Bacteria</taxon>
        <taxon>Pseudomonadati</taxon>
        <taxon>Deferribacterota</taxon>
        <taxon>Deferribacteres</taxon>
        <taxon>Deferribacterales</taxon>
        <taxon>Geovibrionaceae</taxon>
        <taxon>Denitrovibrio</taxon>
    </lineage>
</organism>
<dbReference type="AlphaFoldDB" id="D4H6T9"/>
<proteinExistence type="predicted"/>
<keyword evidence="2" id="KW-1185">Reference proteome</keyword>
<name>D4H6T9_DENA2</name>
<dbReference type="HOGENOM" id="CLU_723042_0_0_0"/>
<evidence type="ECO:0000313" key="1">
    <source>
        <dbReference type="EMBL" id="ADD67805.1"/>
    </source>
</evidence>
<accession>D4H6T9</accession>